<dbReference type="Proteomes" id="UP000187313">
    <property type="component" value="Unassembled WGS sequence"/>
</dbReference>
<accession>A0ABX3HVA9</accession>
<reference evidence="1 2" key="1">
    <citation type="submission" date="2016-10" db="EMBL/GenBank/DDBJ databases">
        <title>Paenibacillus species isolates.</title>
        <authorList>
            <person name="Beno S.M."/>
        </authorList>
    </citation>
    <scope>NUCLEOTIDE SEQUENCE [LARGE SCALE GENOMIC DNA]</scope>
    <source>
        <strain evidence="1 2">FSL R5-0923</strain>
    </source>
</reference>
<dbReference type="EMBL" id="MPTD01000002">
    <property type="protein sequence ID" value="OMD55289.1"/>
    <property type="molecule type" value="Genomic_DNA"/>
</dbReference>
<evidence type="ECO:0000313" key="2">
    <source>
        <dbReference type="Proteomes" id="UP000187313"/>
    </source>
</evidence>
<dbReference type="RefSeq" id="WP_076298331.1">
    <property type="nucleotide sequence ID" value="NZ_MPTD01000002.1"/>
</dbReference>
<evidence type="ECO:0000313" key="1">
    <source>
        <dbReference type="EMBL" id="OMD55289.1"/>
    </source>
</evidence>
<evidence type="ECO:0008006" key="3">
    <source>
        <dbReference type="Google" id="ProtNLM"/>
    </source>
</evidence>
<name>A0ABX3HVA9_9BACL</name>
<comment type="caution">
    <text evidence="1">The sequence shown here is derived from an EMBL/GenBank/DDBJ whole genome shotgun (WGS) entry which is preliminary data.</text>
</comment>
<gene>
    <name evidence="1" type="ORF">BSK51_04345</name>
</gene>
<proteinExistence type="predicted"/>
<keyword evidence="2" id="KW-1185">Reference proteome</keyword>
<sequence length="60" mass="6880">MAEPIEPTDPWTFIILAKMAKERGKLTGPLYCVYALNYIYAKRRIEAATAMAAREKLFEN</sequence>
<organism evidence="1 2">
    <name type="scientific">Paenibacillus odorifer</name>
    <dbReference type="NCBI Taxonomy" id="189426"/>
    <lineage>
        <taxon>Bacteria</taxon>
        <taxon>Bacillati</taxon>
        <taxon>Bacillota</taxon>
        <taxon>Bacilli</taxon>
        <taxon>Bacillales</taxon>
        <taxon>Paenibacillaceae</taxon>
        <taxon>Paenibacillus</taxon>
    </lineage>
</organism>
<protein>
    <recommendedName>
        <fullName evidence="3">DnaD domain-containing protein</fullName>
    </recommendedName>
</protein>